<dbReference type="Proteomes" id="UP000420635">
    <property type="component" value="Unassembled WGS sequence"/>
</dbReference>
<evidence type="ECO:0000313" key="5">
    <source>
        <dbReference type="Proteomes" id="UP000283872"/>
    </source>
</evidence>
<keyword evidence="2" id="KW-0812">Transmembrane</keyword>
<dbReference type="EMBL" id="QRVA01000001">
    <property type="protein sequence ID" value="RGS19830.1"/>
    <property type="molecule type" value="Genomic_DNA"/>
</dbReference>
<accession>A0A3E5DVD7</accession>
<dbReference type="Proteomes" id="UP000283872">
    <property type="component" value="Unassembled WGS sequence"/>
</dbReference>
<feature type="transmembrane region" description="Helical" evidence="2">
    <location>
        <begin position="6"/>
        <end position="23"/>
    </location>
</feature>
<gene>
    <name evidence="4" type="ORF">DWY11_01020</name>
    <name evidence="3" type="ORF">F7D59_13230</name>
</gene>
<keyword evidence="2" id="KW-1133">Transmembrane helix</keyword>
<comment type="caution">
    <text evidence="4">The sequence shown here is derived from an EMBL/GenBank/DDBJ whole genome shotgun (WGS) entry which is preliminary data.</text>
</comment>
<dbReference type="EMBL" id="VZBQ01000137">
    <property type="protein sequence ID" value="MQN90779.1"/>
    <property type="molecule type" value="Genomic_DNA"/>
</dbReference>
<proteinExistence type="predicted"/>
<keyword evidence="2" id="KW-0472">Membrane</keyword>
<evidence type="ECO:0000256" key="1">
    <source>
        <dbReference type="SAM" id="MobiDB-lite"/>
    </source>
</evidence>
<protein>
    <recommendedName>
        <fullName evidence="7">Conjugal transfer protein TraD</fullName>
    </recommendedName>
</protein>
<evidence type="ECO:0000313" key="6">
    <source>
        <dbReference type="Proteomes" id="UP000420635"/>
    </source>
</evidence>
<evidence type="ECO:0000313" key="4">
    <source>
        <dbReference type="EMBL" id="RGS19830.1"/>
    </source>
</evidence>
<organism evidence="4 5">
    <name type="scientific">Segatella copri</name>
    <dbReference type="NCBI Taxonomy" id="165179"/>
    <lineage>
        <taxon>Bacteria</taxon>
        <taxon>Pseudomonadati</taxon>
        <taxon>Bacteroidota</taxon>
        <taxon>Bacteroidia</taxon>
        <taxon>Bacteroidales</taxon>
        <taxon>Prevotellaceae</taxon>
        <taxon>Segatella</taxon>
    </lineage>
</organism>
<sequence>MTMESIFMIVLVAFNVWTIYFYNKLLLEVANNKEEEEKPPIDPMALVGKSLFKVSQLRKKEETVQKQTESEPVSENDVTFEDPPKNTARIPDELLDDVFTNVRIEDVGVKYSDDEDDADVPQAKGTSFEDIDTAVKTVKASKATDKEKRHAGKVFHEMDGNQFYEKFMENSKECKKNIHDFVTFYLQTHKIEETSKPKKEFKVPDSIEDFNILDFV</sequence>
<reference evidence="6" key="2">
    <citation type="submission" date="2019-09" db="EMBL/GenBank/DDBJ databases">
        <title>Distinct polysaccharide growth profiles of human intestinal Prevotella copri isolates.</title>
        <authorList>
            <person name="Fehlner-Peach H."/>
            <person name="Magnabosco C."/>
            <person name="Raghavan V."/>
            <person name="Scher J.U."/>
            <person name="Tett A."/>
            <person name="Cox L.M."/>
            <person name="Gottsegen C."/>
            <person name="Watters A."/>
            <person name="Wiltshire- Gordon J.D."/>
            <person name="Segata N."/>
            <person name="Bonneau R."/>
            <person name="Littman D.R."/>
        </authorList>
    </citation>
    <scope>NUCLEOTIDE SEQUENCE [LARGE SCALE GENOMIC DNA]</scope>
    <source>
        <strain evidence="6">iP54</strain>
    </source>
</reference>
<dbReference type="AlphaFoldDB" id="A0A3E5DVD7"/>
<reference evidence="3" key="3">
    <citation type="submission" date="2022-12" db="EMBL/GenBank/DDBJ databases">
        <title>Distinct polysaccharide growth profiles of human intestinal Prevotella copri isolates.</title>
        <authorList>
            <person name="Fehlner-Peach H."/>
            <person name="Magnabosco C."/>
            <person name="Raghavan V."/>
            <person name="Scher J.U."/>
            <person name="Tett A."/>
            <person name="Cox L.M."/>
            <person name="Gottsegen C."/>
            <person name="Watters A."/>
            <person name="Wiltshire- Gordon J.D."/>
            <person name="Segata N."/>
            <person name="Bonneau R."/>
            <person name="Littman D.R."/>
        </authorList>
    </citation>
    <scope>NUCLEOTIDE SEQUENCE</scope>
    <source>
        <strain evidence="3">IP54</strain>
    </source>
</reference>
<evidence type="ECO:0000313" key="3">
    <source>
        <dbReference type="EMBL" id="MQN90779.1"/>
    </source>
</evidence>
<reference evidence="4 5" key="1">
    <citation type="submission" date="2018-08" db="EMBL/GenBank/DDBJ databases">
        <title>A genome reference for cultivated species of the human gut microbiota.</title>
        <authorList>
            <person name="Zou Y."/>
            <person name="Xue W."/>
            <person name="Luo G."/>
        </authorList>
    </citation>
    <scope>NUCLEOTIDE SEQUENCE [LARGE SCALE GENOMIC DNA]</scope>
    <source>
        <strain evidence="4 5">AF24-12</strain>
    </source>
</reference>
<evidence type="ECO:0000256" key="2">
    <source>
        <dbReference type="SAM" id="Phobius"/>
    </source>
</evidence>
<name>A0A3E5DVD7_9BACT</name>
<feature type="region of interest" description="Disordered" evidence="1">
    <location>
        <begin position="62"/>
        <end position="87"/>
    </location>
</feature>
<evidence type="ECO:0008006" key="7">
    <source>
        <dbReference type="Google" id="ProtNLM"/>
    </source>
</evidence>